<dbReference type="SUPFAM" id="SSF50630">
    <property type="entry name" value="Acid proteases"/>
    <property type="match status" value="1"/>
</dbReference>
<dbReference type="AlphaFoldDB" id="A0A484LYJ0"/>
<sequence length="442" mass="49128">MAKLKLDMPKSDGSDPLGWLFKVHEYFVFYGIAEDARLPAVSLMLEGPALDWFRWRQRDRLLKSWSEFVTQFKLRFDPLNYIDYFGVLSKVHQAGTVLEYQQEFEKVLVHVTGVAEANLQSLFHAGLKPHLQHELLLLKPASLSESFALARELEAKHAAWALSVPSRVVQGRDHPTSKPYQAPSPVSLLPLPGQKQQATVKAPPTPPIRRLSFAEKKDRDAKGLCYNCDEKWVKGHRCGRFLLLSEDDDDSPDTPVDDTILAADVSMLHSMSGVTAPRSLRLSGMISGVVVSVLIDGGSTHNFIHPSVVEKLQLPVVDIPVFRVYVGNGASLVCSRQCCNVSLLLQGTSFSVDVFVLPIHGPDVVLGVQWLQLLGKVTHDYANLTMEFTWQESSIVLKGDGLSPRPLSLHHLHTLHAASVFAEFFEILVSPCMDSNSHEEIA</sequence>
<accession>A0A484LYJ0</accession>
<reference evidence="2 3" key="1">
    <citation type="submission" date="2018-04" db="EMBL/GenBank/DDBJ databases">
        <authorList>
            <person name="Vogel A."/>
        </authorList>
    </citation>
    <scope>NUCLEOTIDE SEQUENCE [LARGE SCALE GENOMIC DNA]</scope>
</reference>
<dbReference type="EMBL" id="OOIL02002240">
    <property type="protein sequence ID" value="VFQ81643.1"/>
    <property type="molecule type" value="Genomic_DNA"/>
</dbReference>
<evidence type="ECO:0000313" key="3">
    <source>
        <dbReference type="Proteomes" id="UP000595140"/>
    </source>
</evidence>
<dbReference type="InterPro" id="IPR021109">
    <property type="entry name" value="Peptidase_aspartic_dom_sf"/>
</dbReference>
<name>A0A484LYJ0_9ASTE</name>
<evidence type="ECO:0000313" key="2">
    <source>
        <dbReference type="EMBL" id="VFQ81643.1"/>
    </source>
</evidence>
<protein>
    <recommendedName>
        <fullName evidence="1">Retrotransposon gag domain-containing protein</fullName>
    </recommendedName>
</protein>
<dbReference type="OrthoDB" id="1749531at2759"/>
<dbReference type="PANTHER" id="PTHR15503">
    <property type="entry name" value="LDOC1 RELATED"/>
    <property type="match status" value="1"/>
</dbReference>
<keyword evidence="3" id="KW-1185">Reference proteome</keyword>
<dbReference type="Gene3D" id="2.40.70.10">
    <property type="entry name" value="Acid Proteases"/>
    <property type="match status" value="1"/>
</dbReference>
<dbReference type="PANTHER" id="PTHR15503:SF22">
    <property type="entry name" value="TRANSPOSON TY3-I GAG POLYPROTEIN"/>
    <property type="match status" value="1"/>
</dbReference>
<dbReference type="InterPro" id="IPR032567">
    <property type="entry name" value="RTL1-rel"/>
</dbReference>
<gene>
    <name evidence="2" type="ORF">CCAM_LOCUS23419</name>
</gene>
<dbReference type="Proteomes" id="UP000595140">
    <property type="component" value="Unassembled WGS sequence"/>
</dbReference>
<dbReference type="InterPro" id="IPR005162">
    <property type="entry name" value="Retrotrans_gag_dom"/>
</dbReference>
<proteinExistence type="predicted"/>
<dbReference type="CDD" id="cd00303">
    <property type="entry name" value="retropepsin_like"/>
    <property type="match status" value="1"/>
</dbReference>
<dbReference type="Pfam" id="PF03732">
    <property type="entry name" value="Retrotrans_gag"/>
    <property type="match status" value="1"/>
</dbReference>
<organism evidence="2 3">
    <name type="scientific">Cuscuta campestris</name>
    <dbReference type="NCBI Taxonomy" id="132261"/>
    <lineage>
        <taxon>Eukaryota</taxon>
        <taxon>Viridiplantae</taxon>
        <taxon>Streptophyta</taxon>
        <taxon>Embryophyta</taxon>
        <taxon>Tracheophyta</taxon>
        <taxon>Spermatophyta</taxon>
        <taxon>Magnoliopsida</taxon>
        <taxon>eudicotyledons</taxon>
        <taxon>Gunneridae</taxon>
        <taxon>Pentapetalae</taxon>
        <taxon>asterids</taxon>
        <taxon>lamiids</taxon>
        <taxon>Solanales</taxon>
        <taxon>Convolvulaceae</taxon>
        <taxon>Cuscuteae</taxon>
        <taxon>Cuscuta</taxon>
        <taxon>Cuscuta subgen. Grammica</taxon>
        <taxon>Cuscuta sect. Cleistogrammica</taxon>
    </lineage>
</organism>
<dbReference type="Pfam" id="PF08284">
    <property type="entry name" value="RVP_2"/>
    <property type="match status" value="1"/>
</dbReference>
<feature type="domain" description="Retrotransposon gag" evidence="1">
    <location>
        <begin position="41"/>
        <end position="129"/>
    </location>
</feature>
<evidence type="ECO:0000259" key="1">
    <source>
        <dbReference type="Pfam" id="PF03732"/>
    </source>
</evidence>